<evidence type="ECO:0000313" key="2">
    <source>
        <dbReference type="Proteomes" id="UP000009081"/>
    </source>
</evidence>
<dbReference type="OrthoDB" id="8400929at2"/>
<dbReference type="EMBL" id="CP001510">
    <property type="protein sequence ID" value="ACS41739.1"/>
    <property type="molecule type" value="Genomic_DNA"/>
</dbReference>
<sequence length="382" mass="43724">MQDDEAVQLTQKLDTRRRRRLQANWASHEPTIPLRPFIDYAWDNYDPNAVASCLLAADKGFYHQKKILYEGFCTWVLCPSRSKLREDSMVYRIAKAVDAAEAPWRSNAAGFIPTLGDFVGRLIHGDMRFFQEAYYPTGGAMRVLGALPRAAYKRALAKRATEMLEAVHMMAIYHFHLTHLTSKDYDYALSKETGGAVVGRIFGTTSNRWFVEDRTIWKKIDTVKNKEKIIRRSKDKTKALIAMEYKIHSSTLAIQAWDKSRPSIAYAYAAASIPTGNGRTLLHELIDARSTFKLHRHLLVEWCGRARYVVDHIIAECSQDRGNPERGEPPFEFRSCVLPVEPRSFEPPALFSLSTSKITEAYDYQRKLTADSRRKKANTPLR</sequence>
<dbReference type="RefSeq" id="WP_015857249.1">
    <property type="nucleotide sequence ID" value="NC_012808.1"/>
</dbReference>
<protein>
    <submittedName>
        <fullName evidence="1">Uncharacterized protein</fullName>
    </submittedName>
</protein>
<dbReference type="KEGG" id="mea:Mex_1p4085"/>
<proteinExistence type="predicted"/>
<dbReference type="Proteomes" id="UP000009081">
    <property type="component" value="Chromosome"/>
</dbReference>
<dbReference type="HOGENOM" id="CLU_839058_0_0_5"/>
<dbReference type="AlphaFoldDB" id="C5B1D8"/>
<name>C5B1D8_METEA</name>
<keyword evidence="2" id="KW-1185">Reference proteome</keyword>
<accession>C5B1D8</accession>
<reference evidence="1 2" key="1">
    <citation type="journal article" date="2009" name="PLoS ONE">
        <title>Methylobacterium genome sequences: a reference blueprint to investigate microbial metabolism of C1 compounds from natural and industrial sources.</title>
        <authorList>
            <person name="Vuilleumier S."/>
            <person name="Chistoserdova L."/>
            <person name="Lee M.-C."/>
            <person name="Bringel F."/>
            <person name="Lajus A."/>
            <person name="Zhou Y."/>
            <person name="Gourion B."/>
            <person name="Barbe V."/>
            <person name="Chang J."/>
            <person name="Cruveiller S."/>
            <person name="Dossat C."/>
            <person name="Gillett W."/>
            <person name="Gruffaz C."/>
            <person name="Haugen E."/>
            <person name="Hourcade E."/>
            <person name="Levy R."/>
            <person name="Mangenot S."/>
            <person name="Muller E."/>
            <person name="Nadalig T."/>
            <person name="Pagni M."/>
            <person name="Penny C."/>
            <person name="Peyraud R."/>
            <person name="Robinson D.G."/>
            <person name="Roche D."/>
            <person name="Rouy Z."/>
            <person name="Saenampechek C."/>
            <person name="Salvignol G."/>
            <person name="Vallenet D."/>
            <person name="Wu Z."/>
            <person name="Marx C.J."/>
            <person name="Vorholt J.A."/>
            <person name="Olson M.V."/>
            <person name="Kaul R."/>
            <person name="Weissenbach J."/>
            <person name="Medigue C."/>
            <person name="Lidstrom M.E."/>
        </authorList>
    </citation>
    <scope>NUCLEOTIDE SEQUENCE [LARGE SCALE GENOMIC DNA]</scope>
    <source>
        <strain evidence="2">ATCC 14718 / DSM 1338 / JCM 2805 / NCIMB 9133 / AM1</strain>
    </source>
</reference>
<organism evidence="1 2">
    <name type="scientific">Methylorubrum extorquens (strain ATCC 14718 / DSM 1338 / JCM 2805 / NCIMB 9133 / AM1)</name>
    <name type="common">Methylobacterium extorquens</name>
    <dbReference type="NCBI Taxonomy" id="272630"/>
    <lineage>
        <taxon>Bacteria</taxon>
        <taxon>Pseudomonadati</taxon>
        <taxon>Pseudomonadota</taxon>
        <taxon>Alphaproteobacteria</taxon>
        <taxon>Hyphomicrobiales</taxon>
        <taxon>Methylobacteriaceae</taxon>
        <taxon>Methylorubrum</taxon>
    </lineage>
</organism>
<evidence type="ECO:0000313" key="1">
    <source>
        <dbReference type="EMBL" id="ACS41739.1"/>
    </source>
</evidence>
<gene>
    <name evidence="1" type="ordered locus">MexAM1_META1p4085</name>
</gene>